<name>A0AAD4UZ43_PRUDU</name>
<dbReference type="Gene3D" id="1.20.1530.20">
    <property type="match status" value="1"/>
</dbReference>
<sequence length="183" mass="19810">MQSAFPAVVKIVIPFAPLFAVLAASLLACSVFSENVVRLKTSMVAVTLPADLSLMAHARTVLSGEVGVVILSVQLVHYCWFLCGYISAAVCGFREAKRRAISIEVGMQNSSLGVVLATSHFTSSMVALPAALPAVIMNIMGRNLAFFWRYVDPSDSKETPTVEVISDNYSTLSKFSLTRQYLL</sequence>
<dbReference type="InterPro" id="IPR038770">
    <property type="entry name" value="Na+/solute_symporter_sf"/>
</dbReference>
<dbReference type="EMBL" id="JAJFAZ020000008">
    <property type="protein sequence ID" value="KAI5315333.1"/>
    <property type="molecule type" value="Genomic_DNA"/>
</dbReference>
<reference evidence="3 4" key="1">
    <citation type="journal article" date="2022" name="G3 (Bethesda)">
        <title>Whole-genome sequence and methylome profiling of the almond [Prunus dulcis (Mill.) D.A. Webb] cultivar 'Nonpareil'.</title>
        <authorList>
            <person name="D'Amico-Willman K.M."/>
            <person name="Ouma W.Z."/>
            <person name="Meulia T."/>
            <person name="Sideli G.M."/>
            <person name="Gradziel T.M."/>
            <person name="Fresnedo-Ramirez J."/>
        </authorList>
    </citation>
    <scope>NUCLEOTIDE SEQUENCE [LARGE SCALE GENOMIC DNA]</scope>
    <source>
        <strain evidence="3">Clone GOH B32 T37-40</strain>
    </source>
</reference>
<organism evidence="3 4">
    <name type="scientific">Prunus dulcis</name>
    <name type="common">Almond</name>
    <name type="synonym">Amygdalus dulcis</name>
    <dbReference type="NCBI Taxonomy" id="3755"/>
    <lineage>
        <taxon>Eukaryota</taxon>
        <taxon>Viridiplantae</taxon>
        <taxon>Streptophyta</taxon>
        <taxon>Embryophyta</taxon>
        <taxon>Tracheophyta</taxon>
        <taxon>Spermatophyta</taxon>
        <taxon>Magnoliopsida</taxon>
        <taxon>eudicotyledons</taxon>
        <taxon>Gunneridae</taxon>
        <taxon>Pentapetalae</taxon>
        <taxon>rosids</taxon>
        <taxon>fabids</taxon>
        <taxon>Rosales</taxon>
        <taxon>Rosaceae</taxon>
        <taxon>Amygdaloideae</taxon>
        <taxon>Amygdaleae</taxon>
        <taxon>Prunus</taxon>
    </lineage>
</organism>
<accession>A0AAD4UZ43</accession>
<dbReference type="AlphaFoldDB" id="A0AAD4UZ43"/>
<evidence type="ECO:0000313" key="3">
    <source>
        <dbReference type="EMBL" id="KAI5315333.1"/>
    </source>
</evidence>
<evidence type="ECO:0008006" key="5">
    <source>
        <dbReference type="Google" id="ProtNLM"/>
    </source>
</evidence>
<comment type="subcellular location">
    <subcellularLocation>
        <location evidence="1">Membrane</location>
        <topology evidence="1">Multi-pass membrane protein</topology>
    </subcellularLocation>
</comment>
<feature type="transmembrane region" description="Helical" evidence="2">
    <location>
        <begin position="12"/>
        <end position="33"/>
    </location>
</feature>
<gene>
    <name evidence="3" type="ORF">L3X38_044509</name>
</gene>
<evidence type="ECO:0000256" key="2">
    <source>
        <dbReference type="SAM" id="Phobius"/>
    </source>
</evidence>
<proteinExistence type="predicted"/>
<protein>
    <recommendedName>
        <fullName evidence="5">Sodium Bile acid symporter family</fullName>
    </recommendedName>
</protein>
<dbReference type="InterPro" id="IPR004710">
    <property type="entry name" value="Bilac:Na_transpt"/>
</dbReference>
<keyword evidence="2" id="KW-1133">Transmembrane helix</keyword>
<feature type="transmembrane region" description="Helical" evidence="2">
    <location>
        <begin position="75"/>
        <end position="93"/>
    </location>
</feature>
<feature type="transmembrane region" description="Helical" evidence="2">
    <location>
        <begin position="114"/>
        <end position="140"/>
    </location>
</feature>
<keyword evidence="2" id="KW-0472">Membrane</keyword>
<keyword evidence="2" id="KW-0812">Transmembrane</keyword>
<evidence type="ECO:0000313" key="4">
    <source>
        <dbReference type="Proteomes" id="UP001054821"/>
    </source>
</evidence>
<dbReference type="PANTHER" id="PTHR10361:SF66">
    <property type="entry name" value="OS12G0170300 PROTEIN"/>
    <property type="match status" value="1"/>
</dbReference>
<dbReference type="Proteomes" id="UP001054821">
    <property type="component" value="Chromosome 8"/>
</dbReference>
<dbReference type="PANTHER" id="PTHR10361">
    <property type="entry name" value="SODIUM-BILE ACID COTRANSPORTER"/>
    <property type="match status" value="1"/>
</dbReference>
<comment type="caution">
    <text evidence="3">The sequence shown here is derived from an EMBL/GenBank/DDBJ whole genome shotgun (WGS) entry which is preliminary data.</text>
</comment>
<dbReference type="GO" id="GO:0016020">
    <property type="term" value="C:membrane"/>
    <property type="evidence" value="ECO:0007669"/>
    <property type="project" value="UniProtKB-SubCell"/>
</dbReference>
<keyword evidence="4" id="KW-1185">Reference proteome</keyword>
<evidence type="ECO:0000256" key="1">
    <source>
        <dbReference type="ARBA" id="ARBA00004141"/>
    </source>
</evidence>